<dbReference type="InterPro" id="IPR000023">
    <property type="entry name" value="Phosphofructokinase_dom"/>
</dbReference>
<comment type="caution">
    <text evidence="17">The sequence shown here is derived from an EMBL/GenBank/DDBJ whole genome shotgun (WGS) entry which is preliminary data.</text>
</comment>
<evidence type="ECO:0000256" key="1">
    <source>
        <dbReference type="ARBA" id="ARBA00001946"/>
    </source>
</evidence>
<evidence type="ECO:0000256" key="10">
    <source>
        <dbReference type="ARBA" id="ARBA00022777"/>
    </source>
</evidence>
<dbReference type="GO" id="GO:0005945">
    <property type="term" value="C:6-phosphofructokinase complex"/>
    <property type="evidence" value="ECO:0007669"/>
    <property type="project" value="TreeGrafter"/>
</dbReference>
<gene>
    <name evidence="17" type="ORF">ABH15_09260</name>
</gene>
<evidence type="ECO:0000256" key="7">
    <source>
        <dbReference type="ARBA" id="ARBA00022679"/>
    </source>
</evidence>
<evidence type="ECO:0000313" key="18">
    <source>
        <dbReference type="Proteomes" id="UP000290932"/>
    </source>
</evidence>
<dbReference type="RefSeq" id="WP_128694066.1">
    <property type="nucleotide sequence ID" value="NZ_LHQS01000002.1"/>
</dbReference>
<dbReference type="OrthoDB" id="104892at2157"/>
<dbReference type="Gene3D" id="3.40.50.460">
    <property type="entry name" value="Phosphofructokinase domain"/>
    <property type="match status" value="1"/>
</dbReference>
<keyword evidence="13" id="KW-0324">Glycolysis</keyword>
<dbReference type="GO" id="GO:0005524">
    <property type="term" value="F:ATP binding"/>
    <property type="evidence" value="ECO:0007669"/>
    <property type="project" value="UniProtKB-KW"/>
</dbReference>
<dbReference type="HAMAP" id="MF_00339">
    <property type="entry name" value="Phosphofructokinase_I_B1"/>
    <property type="match status" value="1"/>
</dbReference>
<comment type="cofactor">
    <cofactor evidence="1">
        <name>Mg(2+)</name>
        <dbReference type="ChEBI" id="CHEBI:18420"/>
    </cofactor>
</comment>
<dbReference type="GO" id="GO:0046872">
    <property type="term" value="F:metal ion binding"/>
    <property type="evidence" value="ECO:0007669"/>
    <property type="project" value="UniProtKB-KW"/>
</dbReference>
<dbReference type="GO" id="GO:0048029">
    <property type="term" value="F:monosaccharide binding"/>
    <property type="evidence" value="ECO:0007669"/>
    <property type="project" value="TreeGrafter"/>
</dbReference>
<dbReference type="PANTHER" id="PTHR13697">
    <property type="entry name" value="PHOSPHOFRUCTOKINASE"/>
    <property type="match status" value="1"/>
</dbReference>
<dbReference type="UniPathway" id="UPA00109">
    <property type="reaction ID" value="UER00182"/>
</dbReference>
<dbReference type="AlphaFoldDB" id="A0A498H126"/>
<dbReference type="PANTHER" id="PTHR13697:SF4">
    <property type="entry name" value="ATP-DEPENDENT 6-PHOSPHOFRUCTOKINASE"/>
    <property type="match status" value="1"/>
</dbReference>
<keyword evidence="5" id="KW-0963">Cytoplasm</keyword>
<keyword evidence="18" id="KW-1185">Reference proteome</keyword>
<dbReference type="NCBIfam" id="TIGR02482">
    <property type="entry name" value="PFKA_ATP"/>
    <property type="match status" value="1"/>
</dbReference>
<dbReference type="GO" id="GO:0042802">
    <property type="term" value="F:identical protein binding"/>
    <property type="evidence" value="ECO:0007669"/>
    <property type="project" value="TreeGrafter"/>
</dbReference>
<evidence type="ECO:0000259" key="16">
    <source>
        <dbReference type="Pfam" id="PF00365"/>
    </source>
</evidence>
<evidence type="ECO:0000256" key="13">
    <source>
        <dbReference type="ARBA" id="ARBA00023152"/>
    </source>
</evidence>
<dbReference type="InterPro" id="IPR015912">
    <property type="entry name" value="Phosphofructokinase_CS"/>
</dbReference>
<keyword evidence="6" id="KW-0021">Allosteric enzyme</keyword>
<evidence type="ECO:0000256" key="12">
    <source>
        <dbReference type="ARBA" id="ARBA00022842"/>
    </source>
</evidence>
<dbReference type="FunFam" id="3.40.50.460:FF:000002">
    <property type="entry name" value="ATP-dependent 6-phosphofructokinase"/>
    <property type="match status" value="1"/>
</dbReference>
<dbReference type="Pfam" id="PF00365">
    <property type="entry name" value="PFK"/>
    <property type="match status" value="1"/>
</dbReference>
<dbReference type="InterPro" id="IPR012003">
    <property type="entry name" value="ATP_PFK_prok-type"/>
</dbReference>
<evidence type="ECO:0000256" key="6">
    <source>
        <dbReference type="ARBA" id="ARBA00022533"/>
    </source>
</evidence>
<accession>A0A498H126</accession>
<evidence type="ECO:0000256" key="15">
    <source>
        <dbReference type="ARBA" id="ARBA00048070"/>
    </source>
</evidence>
<dbReference type="PIRSF" id="PIRSF000532">
    <property type="entry name" value="ATP_PFK_prok"/>
    <property type="match status" value="1"/>
</dbReference>
<evidence type="ECO:0000256" key="3">
    <source>
        <dbReference type="ARBA" id="ARBA00004679"/>
    </source>
</evidence>
<sequence length="322" mass="34213">MRRIGILTSGGDAPGMNACIRAAVRTALANGLEIVGIRRGYAGLLEGDTVPLDRTAIRNTIHLGGTILETSRSPEFMTREGRARAAEVIRQAGLDGLILIGGEGTFHGASLLAAEWGTTLVGVPGSIDNDVYGTDSCIGFDTAANCALSAIDRIRDTARSHDRLFFVEVMGHHTGFLALESGIAGGAEELVIPEEPLSSAELSDRLKEGFKIGKKSAIVVVAEGKKPGKSFRIADEVRKFLNYESRVVVLGHLQRGGPPTVRDRVLGSVLGVAAVTALQDGRSGCMAGEVKGEIAYTPFDDTWQKKKPLDADVMRIFSLLSE</sequence>
<organism evidence="17 18">
    <name type="scientific">Methanoculleus taiwanensis</name>
    <dbReference type="NCBI Taxonomy" id="1550565"/>
    <lineage>
        <taxon>Archaea</taxon>
        <taxon>Methanobacteriati</taxon>
        <taxon>Methanobacteriota</taxon>
        <taxon>Stenosarchaea group</taxon>
        <taxon>Methanomicrobia</taxon>
        <taxon>Methanomicrobiales</taxon>
        <taxon>Methanomicrobiaceae</taxon>
        <taxon>Methanoculleus</taxon>
    </lineage>
</organism>
<dbReference type="SUPFAM" id="SSF53784">
    <property type="entry name" value="Phosphofructokinase"/>
    <property type="match status" value="1"/>
</dbReference>
<evidence type="ECO:0000256" key="9">
    <source>
        <dbReference type="ARBA" id="ARBA00022741"/>
    </source>
</evidence>
<evidence type="ECO:0000256" key="11">
    <source>
        <dbReference type="ARBA" id="ARBA00022840"/>
    </source>
</evidence>
<feature type="domain" description="Phosphofructokinase" evidence="16">
    <location>
        <begin position="3"/>
        <end position="278"/>
    </location>
</feature>
<dbReference type="GO" id="GO:0016208">
    <property type="term" value="F:AMP binding"/>
    <property type="evidence" value="ECO:0007669"/>
    <property type="project" value="TreeGrafter"/>
</dbReference>
<dbReference type="GO" id="GO:0030388">
    <property type="term" value="P:fructose 1,6-bisphosphate metabolic process"/>
    <property type="evidence" value="ECO:0007669"/>
    <property type="project" value="TreeGrafter"/>
</dbReference>
<keyword evidence="9" id="KW-0547">Nucleotide-binding</keyword>
<dbReference type="EMBL" id="LHQS01000002">
    <property type="protein sequence ID" value="RXE56298.1"/>
    <property type="molecule type" value="Genomic_DNA"/>
</dbReference>
<dbReference type="PROSITE" id="PS00433">
    <property type="entry name" value="PHOSPHOFRUCTOKINASE"/>
    <property type="match status" value="1"/>
</dbReference>
<dbReference type="GO" id="GO:0003872">
    <property type="term" value="F:6-phosphofructokinase activity"/>
    <property type="evidence" value="ECO:0007669"/>
    <property type="project" value="UniProtKB-EC"/>
</dbReference>
<name>A0A498H126_9EURY</name>
<evidence type="ECO:0000256" key="4">
    <source>
        <dbReference type="ARBA" id="ARBA00012055"/>
    </source>
</evidence>
<dbReference type="Proteomes" id="UP000290932">
    <property type="component" value="Unassembled WGS sequence"/>
</dbReference>
<keyword evidence="7" id="KW-0808">Transferase</keyword>
<keyword evidence="12" id="KW-0460">Magnesium</keyword>
<evidence type="ECO:0000256" key="8">
    <source>
        <dbReference type="ARBA" id="ARBA00022723"/>
    </source>
</evidence>
<reference evidence="17 18" key="1">
    <citation type="journal article" date="2015" name="Int. J. Syst. Evol. Microbiol.">
        <title>Methanoculleus taiwanensis sp. nov., a methanogen isolated from deep marine sediment at the deformation front area near Taiwan.</title>
        <authorList>
            <person name="Weng C.Y."/>
            <person name="Chen S.C."/>
            <person name="Lai M.C."/>
            <person name="Wu S.Y."/>
            <person name="Lin S."/>
            <person name="Yang T.F."/>
            <person name="Chen P.C."/>
        </authorList>
    </citation>
    <scope>NUCLEOTIDE SEQUENCE [LARGE SCALE GENOMIC DNA]</scope>
    <source>
        <strain evidence="17 18">CYW4</strain>
    </source>
</reference>
<dbReference type="GO" id="GO:0061621">
    <property type="term" value="P:canonical glycolysis"/>
    <property type="evidence" value="ECO:0007669"/>
    <property type="project" value="TreeGrafter"/>
</dbReference>
<dbReference type="PRINTS" id="PR00476">
    <property type="entry name" value="PHFRCTKINASE"/>
</dbReference>
<keyword evidence="8" id="KW-0479">Metal-binding</keyword>
<dbReference type="Gene3D" id="3.40.50.450">
    <property type="match status" value="1"/>
</dbReference>
<evidence type="ECO:0000313" key="17">
    <source>
        <dbReference type="EMBL" id="RXE56298.1"/>
    </source>
</evidence>
<proteinExistence type="inferred from homology"/>
<dbReference type="EC" id="2.7.1.11" evidence="4"/>
<comment type="pathway">
    <text evidence="3">Carbohydrate degradation; glycolysis; D-glyceraldehyde 3-phosphate and glycerone phosphate from D-glucose: step 3/4.</text>
</comment>
<dbReference type="GO" id="GO:0070095">
    <property type="term" value="F:fructose-6-phosphate binding"/>
    <property type="evidence" value="ECO:0007669"/>
    <property type="project" value="TreeGrafter"/>
</dbReference>
<dbReference type="GO" id="GO:0006002">
    <property type="term" value="P:fructose 6-phosphate metabolic process"/>
    <property type="evidence" value="ECO:0007669"/>
    <property type="project" value="InterPro"/>
</dbReference>
<evidence type="ECO:0000256" key="2">
    <source>
        <dbReference type="ARBA" id="ARBA00004496"/>
    </source>
</evidence>
<dbReference type="InterPro" id="IPR022953">
    <property type="entry name" value="ATP_PFK"/>
</dbReference>
<dbReference type="InterPro" id="IPR035966">
    <property type="entry name" value="PKF_sf"/>
</dbReference>
<comment type="catalytic activity">
    <reaction evidence="15">
        <text>beta-D-fructose 6-phosphate + ATP = beta-D-fructose 1,6-bisphosphate + ADP + H(+)</text>
        <dbReference type="Rhea" id="RHEA:16109"/>
        <dbReference type="ChEBI" id="CHEBI:15378"/>
        <dbReference type="ChEBI" id="CHEBI:30616"/>
        <dbReference type="ChEBI" id="CHEBI:32966"/>
        <dbReference type="ChEBI" id="CHEBI:57634"/>
        <dbReference type="ChEBI" id="CHEBI:456216"/>
        <dbReference type="EC" id="2.7.1.11"/>
    </reaction>
</comment>
<evidence type="ECO:0000256" key="5">
    <source>
        <dbReference type="ARBA" id="ARBA00022490"/>
    </source>
</evidence>
<keyword evidence="10 17" id="KW-0418">Kinase</keyword>
<keyword evidence="11" id="KW-0067">ATP-binding</keyword>
<evidence type="ECO:0000256" key="14">
    <source>
        <dbReference type="ARBA" id="ARBA00030818"/>
    </source>
</evidence>
<dbReference type="InterPro" id="IPR012828">
    <property type="entry name" value="PFKA_ATP_prok"/>
</dbReference>
<dbReference type="NCBIfam" id="NF002872">
    <property type="entry name" value="PRK03202.1"/>
    <property type="match status" value="1"/>
</dbReference>
<comment type="subcellular location">
    <subcellularLocation>
        <location evidence="2">Cytoplasm</location>
    </subcellularLocation>
</comment>
<protein>
    <recommendedName>
        <fullName evidence="4">6-phosphofructokinase</fullName>
        <ecNumber evidence="4">2.7.1.11</ecNumber>
    </recommendedName>
    <alternativeName>
        <fullName evidence="14">6-phosphofructokinase isozyme I</fullName>
    </alternativeName>
</protein>